<feature type="domain" description="PAS" evidence="4">
    <location>
        <begin position="115"/>
        <end position="204"/>
    </location>
</feature>
<name>A0A1H2YMJ0_HALVA</name>
<proteinExistence type="predicted"/>
<dbReference type="Proteomes" id="UP000182573">
    <property type="component" value="Unassembled WGS sequence"/>
</dbReference>
<dbReference type="Pfam" id="PF13426">
    <property type="entry name" value="PAS_9"/>
    <property type="match status" value="1"/>
</dbReference>
<dbReference type="InterPro" id="IPR000014">
    <property type="entry name" value="PAS"/>
</dbReference>
<keyword evidence="2" id="KW-0288">FMN</keyword>
<dbReference type="PANTHER" id="PTHR47429">
    <property type="entry name" value="PROTEIN TWIN LOV 1"/>
    <property type="match status" value="1"/>
</dbReference>
<dbReference type="PANTHER" id="PTHR47429:SF2">
    <property type="entry name" value="PROTEIN TWIN LOV 1"/>
    <property type="match status" value="1"/>
</dbReference>
<dbReference type="STRING" id="28442.SAMN05443574_11340"/>
<dbReference type="SUPFAM" id="SSF55785">
    <property type="entry name" value="PYP-like sensor domain (PAS domain)"/>
    <property type="match status" value="1"/>
</dbReference>
<evidence type="ECO:0000256" key="3">
    <source>
        <dbReference type="ARBA" id="ARBA00022991"/>
    </source>
</evidence>
<dbReference type="CDD" id="cd00130">
    <property type="entry name" value="PAS"/>
    <property type="match status" value="1"/>
</dbReference>
<dbReference type="AlphaFoldDB" id="A0A1H2YMJ0"/>
<reference evidence="5 6" key="1">
    <citation type="submission" date="2016-10" db="EMBL/GenBank/DDBJ databases">
        <authorList>
            <person name="de Groot N.N."/>
        </authorList>
    </citation>
    <scope>NUCLEOTIDE SEQUENCE [LARGE SCALE GENOMIC DNA]</scope>
    <source>
        <strain evidence="5 6">DSM 3756</strain>
    </source>
</reference>
<keyword evidence="1" id="KW-0285">Flavoprotein</keyword>
<keyword evidence="3" id="KW-0157">Chromophore</keyword>
<dbReference type="RefSeq" id="WP_241431640.1">
    <property type="nucleotide sequence ID" value="NZ_FNOF01000013.1"/>
</dbReference>
<evidence type="ECO:0000256" key="1">
    <source>
        <dbReference type="ARBA" id="ARBA00022630"/>
    </source>
</evidence>
<dbReference type="EMBL" id="FNOF01000013">
    <property type="protein sequence ID" value="SDX06443.1"/>
    <property type="molecule type" value="Genomic_DNA"/>
</dbReference>
<sequence length="212" mass="23539">MAGLSSYAQDIDGSLCPRELKLATANMAALRDALIETMLLEEKQFRRQLPDLVETHQLRNVDSDTADESPTDILQSLDALTSGSVTPFERKTIRKMVRLGMAPLGLTLTGPAYQDNPVRYATQTFQEMTGYSLATLRGENLRLLQGPATNPDAIATLQEGIDIWERRTVELWNYRADGTRFRNRVTIVPLTGPDGSITNWLGVQKAIDTAED</sequence>
<evidence type="ECO:0000313" key="5">
    <source>
        <dbReference type="EMBL" id="SDX06443.1"/>
    </source>
</evidence>
<evidence type="ECO:0000259" key="4">
    <source>
        <dbReference type="Pfam" id="PF13426"/>
    </source>
</evidence>
<protein>
    <submittedName>
        <fullName evidence="5">PAS domain-containing protein</fullName>
    </submittedName>
</protein>
<evidence type="ECO:0000313" key="6">
    <source>
        <dbReference type="Proteomes" id="UP000182573"/>
    </source>
</evidence>
<accession>A0A1H2YMJ0</accession>
<dbReference type="Gene3D" id="3.30.450.20">
    <property type="entry name" value="PAS domain"/>
    <property type="match status" value="1"/>
</dbReference>
<dbReference type="InterPro" id="IPR035965">
    <property type="entry name" value="PAS-like_dom_sf"/>
</dbReference>
<evidence type="ECO:0000256" key="2">
    <source>
        <dbReference type="ARBA" id="ARBA00022643"/>
    </source>
</evidence>
<gene>
    <name evidence="5" type="ORF">SAMN05443574_11340</name>
</gene>
<organism evidence="5 6">
    <name type="scientific">Haloarcula vallismortis</name>
    <name type="common">Halobacterium vallismortis</name>
    <dbReference type="NCBI Taxonomy" id="28442"/>
    <lineage>
        <taxon>Archaea</taxon>
        <taxon>Methanobacteriati</taxon>
        <taxon>Methanobacteriota</taxon>
        <taxon>Stenosarchaea group</taxon>
        <taxon>Halobacteria</taxon>
        <taxon>Halobacteriales</taxon>
        <taxon>Haloarculaceae</taxon>
        <taxon>Haloarcula</taxon>
    </lineage>
</organism>